<sequence>MSSRNVKEARKRPKHVSGKVKRAEDPNERRKRAPDSKVPRPKSAKLAASRESSSPAGDKGREAAAIFDNSYIAIERNILGADVQVLFQSVLSQLASQRSAAAAAATTLSTSETPASEGSPTEAAKAPELSVQSPVVGVKGESAMVAMADDEISQTAAVYRGFASRDRGQIGLFAREAIASGRYICEYRGQVQLKAAYKEDPKNYYELLRTTRRHSHFYPDIDLCVDARRQGSDARFVRRSCEANVALRSIYVPGSGDSLIHLGLFTTRSVQPDEELTVSWEWDDGELPAVARMSASDAEDYLGRPEGRRMSKVWRQAFGGITCACADLQCNVRRLFAMLGVEETVARPDSGAAIKRRPSRPHKIDTDGVDAGLPSPTAQSVRSPDSARAGLGSHSRKGSMADLGASPDSPLASRGTNGASNGDTRSMLSVFSAQRAGEWEEADCGSSSDVDADDDESSAHKRPINGHRGSNAAPERLPRRNSSNNSGSGKARKRKSSIQTIDVPSSVFGVEGSKKQRSTSGSPVSRKVSSPGCSLPLKKLWMSQYLEKAEVRSNDFQSALLSPPVADALVSERDVEMSEVKPFEREASRPLDMARSPSPLLKAEPIVNKAPVASLATVKELSIEDASPEEDQALVRSLPTDSNAPTPTPTDAVTLLEQSLSSGTTDDAQAEAVSLDAPDSVLTSLAPSSTQVEPKQGASTSEPVAIAVAKPAPVKKQRLSLEEYNKRRRGNTATPASADSEAKEGDSAGVVPASVVNVDAPLSATGPSLPAKPMQPHVSRSPPPPPPPPLYPPHPPSHLPLQQFQGASSERDSGSRFARHGLHMPQPQRGDWRPVSRGPPSAPSASAGGVNRALSMSPGPYHHAAAAPGGVPRRTGLGPGGSRGGSPSRK</sequence>
<reference evidence="1" key="1">
    <citation type="submission" date="2022-07" db="EMBL/GenBank/DDBJ databases">
        <title>Phylogenomic reconstructions and comparative analyses of Kickxellomycotina fungi.</title>
        <authorList>
            <person name="Reynolds N.K."/>
            <person name="Stajich J.E."/>
            <person name="Barry K."/>
            <person name="Grigoriev I.V."/>
            <person name="Crous P."/>
            <person name="Smith M.E."/>
        </authorList>
    </citation>
    <scope>NUCLEOTIDE SEQUENCE</scope>
    <source>
        <strain evidence="1">CBS 190363</strain>
    </source>
</reference>
<evidence type="ECO:0000313" key="1">
    <source>
        <dbReference type="EMBL" id="KAJ2898522.1"/>
    </source>
</evidence>
<evidence type="ECO:0000313" key="2">
    <source>
        <dbReference type="Proteomes" id="UP001139981"/>
    </source>
</evidence>
<protein>
    <submittedName>
        <fullName evidence="1">SET domain-containing protein 3</fullName>
    </submittedName>
</protein>
<dbReference type="EMBL" id="JANBVB010000059">
    <property type="protein sequence ID" value="KAJ2898522.1"/>
    <property type="molecule type" value="Genomic_DNA"/>
</dbReference>
<organism evidence="1 2">
    <name type="scientific">Coemansia aciculifera</name>
    <dbReference type="NCBI Taxonomy" id="417176"/>
    <lineage>
        <taxon>Eukaryota</taxon>
        <taxon>Fungi</taxon>
        <taxon>Fungi incertae sedis</taxon>
        <taxon>Zoopagomycota</taxon>
        <taxon>Kickxellomycotina</taxon>
        <taxon>Kickxellomycetes</taxon>
        <taxon>Kickxellales</taxon>
        <taxon>Kickxellaceae</taxon>
        <taxon>Coemansia</taxon>
    </lineage>
</organism>
<comment type="caution">
    <text evidence="1">The sequence shown here is derived from an EMBL/GenBank/DDBJ whole genome shotgun (WGS) entry which is preliminary data.</text>
</comment>
<gene>
    <name evidence="1" type="primary">SET3</name>
    <name evidence="1" type="ORF">IWW38_001362</name>
</gene>
<dbReference type="Proteomes" id="UP001139981">
    <property type="component" value="Unassembled WGS sequence"/>
</dbReference>
<accession>A0ACC1M6H5</accession>
<name>A0ACC1M6H5_9FUNG</name>
<proteinExistence type="predicted"/>
<keyword evidence="2" id="KW-1185">Reference proteome</keyword>